<dbReference type="InterPro" id="IPR036691">
    <property type="entry name" value="Endo/exonu/phosph_ase_sf"/>
</dbReference>
<feature type="coiled-coil region" evidence="1">
    <location>
        <begin position="375"/>
        <end position="440"/>
    </location>
</feature>
<dbReference type="HOGENOM" id="CLU_375081_0_0_1"/>
<evidence type="ECO:0000256" key="1">
    <source>
        <dbReference type="SAM" id="Coils"/>
    </source>
</evidence>
<accession>A0A0C3CFF9</accession>
<evidence type="ECO:0000256" key="2">
    <source>
        <dbReference type="SAM" id="MobiDB-lite"/>
    </source>
</evidence>
<feature type="compositionally biased region" description="Basic and acidic residues" evidence="2">
    <location>
        <begin position="484"/>
        <end position="495"/>
    </location>
</feature>
<feature type="region of interest" description="Disordered" evidence="2">
    <location>
        <begin position="459"/>
        <end position="495"/>
    </location>
</feature>
<dbReference type="OrthoDB" id="3059749at2759"/>
<dbReference type="AlphaFoldDB" id="A0A0C3CFF9"/>
<evidence type="ECO:0008006" key="5">
    <source>
        <dbReference type="Google" id="ProtNLM"/>
    </source>
</evidence>
<reference evidence="3 4" key="1">
    <citation type="submission" date="2014-04" db="EMBL/GenBank/DDBJ databases">
        <authorList>
            <consortium name="DOE Joint Genome Institute"/>
            <person name="Kuo A."/>
            <person name="Gay G."/>
            <person name="Dore J."/>
            <person name="Kohler A."/>
            <person name="Nagy L.G."/>
            <person name="Floudas D."/>
            <person name="Copeland A."/>
            <person name="Barry K.W."/>
            <person name="Cichocki N."/>
            <person name="Veneault-Fourrey C."/>
            <person name="LaButti K."/>
            <person name="Lindquist E.A."/>
            <person name="Lipzen A."/>
            <person name="Lundell T."/>
            <person name="Morin E."/>
            <person name="Murat C."/>
            <person name="Sun H."/>
            <person name="Tunlid A."/>
            <person name="Henrissat B."/>
            <person name="Grigoriev I.V."/>
            <person name="Hibbett D.S."/>
            <person name="Martin F."/>
            <person name="Nordberg H.P."/>
            <person name="Cantor M.N."/>
            <person name="Hua S.X."/>
        </authorList>
    </citation>
    <scope>NUCLEOTIDE SEQUENCE [LARGE SCALE GENOMIC DNA]</scope>
    <source>
        <strain evidence="4">h7</strain>
    </source>
</reference>
<reference evidence="4" key="2">
    <citation type="submission" date="2015-01" db="EMBL/GenBank/DDBJ databases">
        <title>Evolutionary Origins and Diversification of the Mycorrhizal Mutualists.</title>
        <authorList>
            <consortium name="DOE Joint Genome Institute"/>
            <consortium name="Mycorrhizal Genomics Consortium"/>
            <person name="Kohler A."/>
            <person name="Kuo A."/>
            <person name="Nagy L.G."/>
            <person name="Floudas D."/>
            <person name="Copeland A."/>
            <person name="Barry K.W."/>
            <person name="Cichocki N."/>
            <person name="Veneault-Fourrey C."/>
            <person name="LaButti K."/>
            <person name="Lindquist E.A."/>
            <person name="Lipzen A."/>
            <person name="Lundell T."/>
            <person name="Morin E."/>
            <person name="Murat C."/>
            <person name="Riley R."/>
            <person name="Ohm R."/>
            <person name="Sun H."/>
            <person name="Tunlid A."/>
            <person name="Henrissat B."/>
            <person name="Grigoriev I.V."/>
            <person name="Hibbett D.S."/>
            <person name="Martin F."/>
        </authorList>
    </citation>
    <scope>NUCLEOTIDE SEQUENCE [LARGE SCALE GENOMIC DNA]</scope>
    <source>
        <strain evidence="4">h7</strain>
    </source>
</reference>
<evidence type="ECO:0000313" key="4">
    <source>
        <dbReference type="Proteomes" id="UP000053424"/>
    </source>
</evidence>
<sequence>MNFSPEEFQPFPVTHPTRPETPPLDFDISHPFIGVELIISGLPRDSLVAAQNHLQNILRQLKIEYPDFPLLDIVSPSNVEPLDYVWASLADPFKEPPRPDMLDKVRGILNGIEGLCARWRMSSSRIDKSRQVYFQAEEGANLVTLKTKFDRILNNRKLDTQSSWIPKDSRRIFYQFLAHDAFAQLMNKPLEVDRRFYHPRRTRYIQPKMGLEVAVNGIAGHSGAKSLINRHLEQTYADGSGDPVVRDSRVELDGMVYCAILRTPAIAARFLSDPFSLFSNTVVKATAPQYLYELNSQGVPIPSYTSNYFNPPQESAPQFQQQLDTLSANADSVNATLQQVIQQQNDTEDRYQRDRTNLIDAFKETTNVYYLTNLVNSAQSQLNTLQNSLDHQESLKLLLPAEDPRIRHLDNRISKIQEKISEAEAHKKDLTTQLDAKQLTLNASSPTAKTLTASITPVDTAQDEPMPPAHPTPSVSGASHKRPRLESATDDVREPEQREVMSMLVDSEPQVCPPPSSYSYPFSSSLASPATHNEHRVTPLKILPTPPPPNRPILNSLRQPFLLNPVSQPFVLSNSVPRLFILSFLLLILLPLVSASVPLSSTSLRIVSINVNGLAHEMKIGAVENMVDSLQPDALVIGETKTSHRAARRLSLKGYELHENSGRSTGRKSAKWGVIVAIRRGLFNIQLVPMHDALRGRAVALDLLIPTTNHKAFSHRLIGVYAPWNPGGTEDDEHHLNGHY</sequence>
<evidence type="ECO:0000313" key="3">
    <source>
        <dbReference type="EMBL" id="KIM42929.1"/>
    </source>
</evidence>
<gene>
    <name evidence="3" type="ORF">M413DRAFT_26890</name>
</gene>
<name>A0A0C3CFF9_HEBCY</name>
<proteinExistence type="predicted"/>
<feature type="region of interest" description="Disordered" evidence="2">
    <location>
        <begin position="1"/>
        <end position="20"/>
    </location>
</feature>
<dbReference type="Proteomes" id="UP000053424">
    <property type="component" value="Unassembled WGS sequence"/>
</dbReference>
<keyword evidence="1" id="KW-0175">Coiled coil</keyword>
<dbReference type="Gene3D" id="3.60.10.10">
    <property type="entry name" value="Endonuclease/exonuclease/phosphatase"/>
    <property type="match status" value="1"/>
</dbReference>
<dbReference type="EMBL" id="KN831777">
    <property type="protein sequence ID" value="KIM42929.1"/>
    <property type="molecule type" value="Genomic_DNA"/>
</dbReference>
<organism evidence="3 4">
    <name type="scientific">Hebeloma cylindrosporum</name>
    <dbReference type="NCBI Taxonomy" id="76867"/>
    <lineage>
        <taxon>Eukaryota</taxon>
        <taxon>Fungi</taxon>
        <taxon>Dikarya</taxon>
        <taxon>Basidiomycota</taxon>
        <taxon>Agaricomycotina</taxon>
        <taxon>Agaricomycetes</taxon>
        <taxon>Agaricomycetidae</taxon>
        <taxon>Agaricales</taxon>
        <taxon>Agaricineae</taxon>
        <taxon>Hymenogastraceae</taxon>
        <taxon>Hebeloma</taxon>
    </lineage>
</organism>
<keyword evidence="4" id="KW-1185">Reference proteome</keyword>
<dbReference type="SUPFAM" id="SSF56219">
    <property type="entry name" value="DNase I-like"/>
    <property type="match status" value="1"/>
</dbReference>
<protein>
    <recommendedName>
        <fullName evidence="5">Endonuclease/exonuclease/phosphatase domain-containing protein</fullName>
    </recommendedName>
</protein>